<gene>
    <name evidence="6" type="ORF">HHUSO_G15037</name>
</gene>
<name>A0ABR0ZFK7_HUSHU</name>
<dbReference type="PANTHER" id="PTHR15688">
    <property type="entry name" value="KINETOCHORE-ASSOCIATED PROTEIN 1"/>
    <property type="match status" value="1"/>
</dbReference>
<feature type="domain" description="KNTC1 first ARM-repeats" evidence="5">
    <location>
        <begin position="415"/>
        <end position="664"/>
    </location>
</feature>
<dbReference type="Pfam" id="PF24516">
    <property type="entry name" value="ARM_KNTC1_2nd"/>
    <property type="match status" value="1"/>
</dbReference>
<evidence type="ECO:0000259" key="4">
    <source>
        <dbReference type="Pfam" id="PF24516"/>
    </source>
</evidence>
<evidence type="ECO:0000259" key="5">
    <source>
        <dbReference type="Pfam" id="PF24520"/>
    </source>
</evidence>
<dbReference type="PANTHER" id="PTHR15688:SF1">
    <property type="entry name" value="KINETOCHORE-ASSOCIATED PROTEIN 1"/>
    <property type="match status" value="1"/>
</dbReference>
<dbReference type="InterPro" id="IPR019527">
    <property type="entry name" value="RZZ-complex_KNTC1/ROD_C"/>
</dbReference>
<sequence length="2247" mass="255761">MLQQIEHTVDAMWNDIELSTNDDTVTGRLCIDSRHECGTALYQVDTLVKVSSSDKVLSNPNLYASSSSNGCVVVADKSVILLDQNCQSVLLQLQFETQVDGVGLCQEGRFLVVAERNGNLHLHHVPSKKTVLTNALVQKPYNENQKTYRNLIIQEDDPGRTYHMFVLTSDGFFHISNLQLAKIQQAIEKMDFGALKELQMPIKTAFFSTDESHTLGCHHAEMGDLKNNIQLIIGGSGDCVLSKWNMDPVQKTISIQNLVDSSLLTGVRKCQILDNLIFVLDDENILSMWDAYTLVLVWYWPSVCIQDFLLATEGESASVAMQGSANLKLIALTTQDNKQENTIRNLMVYSLPTMNLLYSLEVSDVSALVQTGVSMDTIYLLEGIYENQQRSLDATVSALVLRCLTEALPENRLSRLLYKHKFEEAERFAIQFGLDVELVYKVKLNFVLERLASASIGGYGQTVWVELVNEAKENLHKIPDDQFIVQYCIKAPWPTFETAQEMLNYAKSRILKKDDRKNAAFLEDLPILLTEILGALAKLSTFYGAFGPEKFSGISWIEFLNNKDVLSDIFWHLEERNLKCAQYLWLRHQPEFESQFDVEALEKLLNIIPADIPSRELCLWFKSVIIPFVRRIVPKGQKVLARWLEHRVRSLELTEKSNWPENGLEMAELYFVSRNPNELGLSSSWLWIPLKEDGDCEEVHQLKTLVGSLQQLLDLYKKYKCILPLSEFEKENKTTIAFRMLDKVLAPELIPPTLEKVIKPYIQEHNMQLEELLLQYIKDLLERCSSQSASLFETEWEAKAMAVLGCMSDTDLVFDAVLQIMYGAVVPWSEAVEQLVKQHLEMDHPKVKLLQESYRLMEMKKLLRGYGIRSFNLSDDKQIMKLVKYILKQDLPSSLEDALKVAQAYMLPTVEVCILRIVYLIGQDKVDECLKLLKTLPSNEAESTAERLAIWARLELHDQRDTSEEHKKHQMAVARTMVEILKFLQDIQKDSTLKRMQCENNLNMFEAIANLQEDFDIFLSLEDYENRTLLSQLREKHIETYENTLSRSKTEKTSVVAKGQDGKTKTISTESGLYRLALLLQLTEQELGAELAMRALAVGKVEKALKICSELYQHHCNTQTGQVLLNAAQKLCQMLETNTPMIIPDGMNLPAVIHELACQAATICSTDLLLDCQELCKNTVVAMDVYRQCQIDDYGFIAKTSSLGADRDPYDEWTFEDFFNEDGIVLDPVMVLPVLYEITTNVVPYTAGKKHYPLDCSCLTNCPYVEEVNFLKPMRSPMNSMLQNLQECSQLELVLRLVVNSFGTCLQHVISNNMDMALSAKLYDRRNLVEDRDFIVAMGEKTVSVIKDVSLALLHKVFNCRVIDCDLALGYCTLLPKKDVFEKLWHVINNTWQNYNKVLAVAVVGAHLSDLYKDEEHRQTFQSLIADAEWGIHLGKLGISFQSVFRQCPARKKDLISTLVKNPNVNSELILKYCRTFDLDSDSALHLYIETLLLHGTNILHNEDDPTLEKNTKLSHSEYVAKALEIIPLLNRTSNLVISLSATIHKLSPYDYETIHGVLKVIQTADEKTTSIQIEQAIGLLQHLNSYRRISPPVDLEHHYILEKSLEVSAYAQSRLPFHLIFFQTTQCFWKIISVELCEESFPTLLLISKLMKVCIDKLYMSAVNHVFEKSLKPNSLKQSKEGHTFLMTKETAKTVQTIKGYLLSITNPEWAAATSHRIAQALPTGPDKTSALKFCLHLAEKWLKATGAEDKTHAKAEVFLEKLKVQYQRSATENILIAFNLSTPEYLKLTGFPAKLIVSLYEHNSIEQRIQNPTGKDYPDIHAAAKEIAEINNIDISKIRDVLLEKWLCRNSQPSTDEDKTFEFLTDMQEDPELMRVIYLLQPYTMEHSARMLYTIATAETSPISTSGARLTFAHRSRALLCLIQVADEETVVSLIKMPIEKVKYYLKCCIYLAEFELLNIPYTVESFHNSPKEGMIKGLWKNHSHEPRAVRLVTELSLEYQVYDPQLWNGVLQKLLSFSMISYMRKVLVAITAVHSLWQIPNFIRAWRNVILAPFLSASYPPSPKQLETCYETFVLLLKCPVLADLDMIGIAKQFAQLDLPAFTLGSLLLIPQSEKKEQQIQGFLSTSNLVTVLQQVETHMNTGEVAGFSAQIKELVLDFINSNKLYEKLIKTKLLPLLRQHVIKSNQVKGLVDYLVNKSCLDDAASLVSEYLRHKGKPLPANISTPDILKEFAGDEKRLLDCFT</sequence>
<proteinExistence type="predicted"/>
<feature type="domain" description="KNTC1 N-terminal" evidence="2">
    <location>
        <begin position="29"/>
        <end position="406"/>
    </location>
</feature>
<feature type="domain" description="RZZ complex subunit KNTC1/ROD C-terminal" evidence="1">
    <location>
        <begin position="1608"/>
        <end position="2160"/>
    </location>
</feature>
<dbReference type="InterPro" id="IPR052802">
    <property type="entry name" value="KNTC1"/>
</dbReference>
<reference evidence="6 7" key="1">
    <citation type="submission" date="2021-05" db="EMBL/GenBank/DDBJ databases">
        <authorList>
            <person name="Zahm M."/>
            <person name="Klopp C."/>
            <person name="Cabau C."/>
            <person name="Kuhl H."/>
            <person name="Suciu R."/>
            <person name="Ciorpac M."/>
            <person name="Holostenco D."/>
            <person name="Gessner J."/>
            <person name="Wuertz S."/>
            <person name="Hohne C."/>
            <person name="Stock M."/>
            <person name="Gislard M."/>
            <person name="Lluch J."/>
            <person name="Milhes M."/>
            <person name="Lampietro C."/>
            <person name="Lopez Roques C."/>
            <person name="Donnadieu C."/>
            <person name="Du K."/>
            <person name="Schartl M."/>
            <person name="Guiguen Y."/>
        </authorList>
    </citation>
    <scope>NUCLEOTIDE SEQUENCE [LARGE SCALE GENOMIC DNA]</scope>
    <source>
        <strain evidence="6">Hh-F2</strain>
        <tissue evidence="6">Blood</tissue>
    </source>
</reference>
<dbReference type="InterPro" id="IPR055403">
    <property type="entry name" value="ARM_KNTC1_1st"/>
</dbReference>
<dbReference type="InterPro" id="IPR036322">
    <property type="entry name" value="WD40_repeat_dom_sf"/>
</dbReference>
<dbReference type="Proteomes" id="UP001369086">
    <property type="component" value="Unassembled WGS sequence"/>
</dbReference>
<evidence type="ECO:0000313" key="6">
    <source>
        <dbReference type="EMBL" id="KAK6483514.1"/>
    </source>
</evidence>
<evidence type="ECO:0000259" key="2">
    <source>
        <dbReference type="Pfam" id="PF24506"/>
    </source>
</evidence>
<dbReference type="EMBL" id="JAHFZB010000012">
    <property type="protein sequence ID" value="KAK6483514.1"/>
    <property type="molecule type" value="Genomic_DNA"/>
</dbReference>
<dbReference type="Pfam" id="PF10493">
    <property type="entry name" value="Rod_C"/>
    <property type="match status" value="1"/>
</dbReference>
<evidence type="ECO:0000259" key="3">
    <source>
        <dbReference type="Pfam" id="PF24515"/>
    </source>
</evidence>
<dbReference type="SUPFAM" id="SSF50978">
    <property type="entry name" value="WD40 repeat-like"/>
    <property type="match status" value="1"/>
</dbReference>
<accession>A0ABR0ZFK7</accession>
<comment type="caution">
    <text evidence="6">The sequence shown here is derived from an EMBL/GenBank/DDBJ whole genome shotgun (WGS) entry which is preliminary data.</text>
</comment>
<keyword evidence="7" id="KW-1185">Reference proteome</keyword>
<dbReference type="Pfam" id="PF24515">
    <property type="entry name" value="ARM_KNTC1_3rd"/>
    <property type="match status" value="1"/>
</dbReference>
<feature type="domain" description="KNTC1 third ARM-repeats" evidence="3">
    <location>
        <begin position="1347"/>
        <end position="1560"/>
    </location>
</feature>
<dbReference type="InterPro" id="IPR055404">
    <property type="entry name" value="ARM_KNTC1_2nd"/>
</dbReference>
<feature type="domain" description="KNTC1 second ARM-repeats" evidence="4">
    <location>
        <begin position="771"/>
        <end position="936"/>
    </location>
</feature>
<evidence type="ECO:0000259" key="1">
    <source>
        <dbReference type="Pfam" id="PF10493"/>
    </source>
</evidence>
<dbReference type="InterPro" id="IPR055405">
    <property type="entry name" value="ARM_KNTC1_3rd"/>
</dbReference>
<dbReference type="Pfam" id="PF24506">
    <property type="entry name" value="KNTC1_N"/>
    <property type="match status" value="1"/>
</dbReference>
<evidence type="ECO:0000313" key="7">
    <source>
        <dbReference type="Proteomes" id="UP001369086"/>
    </source>
</evidence>
<dbReference type="Pfam" id="PF24520">
    <property type="entry name" value="ARM_KNTC1_1st"/>
    <property type="match status" value="1"/>
</dbReference>
<dbReference type="InterPro" id="IPR055402">
    <property type="entry name" value="KNTC1_N"/>
</dbReference>
<protein>
    <submittedName>
        <fullName evidence="6">Kinetochore-associated protein 1-like isoform X1</fullName>
    </submittedName>
</protein>
<organism evidence="6 7">
    <name type="scientific">Huso huso</name>
    <name type="common">Beluga</name>
    <name type="synonym">Acipenser huso</name>
    <dbReference type="NCBI Taxonomy" id="61971"/>
    <lineage>
        <taxon>Eukaryota</taxon>
        <taxon>Metazoa</taxon>
        <taxon>Chordata</taxon>
        <taxon>Craniata</taxon>
        <taxon>Vertebrata</taxon>
        <taxon>Euteleostomi</taxon>
        <taxon>Actinopterygii</taxon>
        <taxon>Chondrostei</taxon>
        <taxon>Acipenseriformes</taxon>
        <taxon>Acipenseridae</taxon>
        <taxon>Huso</taxon>
    </lineage>
</organism>